<sequence>MFKRIYFFYLTYLVAMVYSQTLLMLWFFKNGISFAEMFFLFYFINLERPCSDAVSYSCLLPESLFKKINFISHLLRPLESLPHLFRLRRTDPACYFF</sequence>
<dbReference type="Proteomes" id="UP000177869">
    <property type="component" value="Unassembled WGS sequence"/>
</dbReference>
<organism evidence="2 3">
    <name type="scientific">Candidatus Nomurabacteria bacterium RIFCSPHIGHO2_01_FULL_38_19</name>
    <dbReference type="NCBI Taxonomy" id="1801732"/>
    <lineage>
        <taxon>Bacteria</taxon>
        <taxon>Candidatus Nomuraibacteriota</taxon>
    </lineage>
</organism>
<feature type="transmembrane region" description="Helical" evidence="1">
    <location>
        <begin position="6"/>
        <end position="28"/>
    </location>
</feature>
<keyword evidence="1" id="KW-0812">Transmembrane</keyword>
<dbReference type="EMBL" id="MFTI01000032">
    <property type="protein sequence ID" value="OGI59533.1"/>
    <property type="molecule type" value="Genomic_DNA"/>
</dbReference>
<name>A0A1F6UQB1_9BACT</name>
<protein>
    <submittedName>
        <fullName evidence="2">Uncharacterized protein</fullName>
    </submittedName>
</protein>
<gene>
    <name evidence="2" type="ORF">A2814_03320</name>
</gene>
<keyword evidence="1" id="KW-0472">Membrane</keyword>
<evidence type="ECO:0000313" key="3">
    <source>
        <dbReference type="Proteomes" id="UP000177869"/>
    </source>
</evidence>
<comment type="caution">
    <text evidence="2">The sequence shown here is derived from an EMBL/GenBank/DDBJ whole genome shotgun (WGS) entry which is preliminary data.</text>
</comment>
<evidence type="ECO:0000256" key="1">
    <source>
        <dbReference type="SAM" id="Phobius"/>
    </source>
</evidence>
<evidence type="ECO:0000313" key="2">
    <source>
        <dbReference type="EMBL" id="OGI59533.1"/>
    </source>
</evidence>
<proteinExistence type="predicted"/>
<reference evidence="2 3" key="1">
    <citation type="journal article" date="2016" name="Nat. Commun.">
        <title>Thousands of microbial genomes shed light on interconnected biogeochemical processes in an aquifer system.</title>
        <authorList>
            <person name="Anantharaman K."/>
            <person name="Brown C.T."/>
            <person name="Hug L.A."/>
            <person name="Sharon I."/>
            <person name="Castelle C.J."/>
            <person name="Probst A.J."/>
            <person name="Thomas B.C."/>
            <person name="Singh A."/>
            <person name="Wilkins M.J."/>
            <person name="Karaoz U."/>
            <person name="Brodie E.L."/>
            <person name="Williams K.H."/>
            <person name="Hubbard S.S."/>
            <person name="Banfield J.F."/>
        </authorList>
    </citation>
    <scope>NUCLEOTIDE SEQUENCE [LARGE SCALE GENOMIC DNA]</scope>
</reference>
<dbReference type="AlphaFoldDB" id="A0A1F6UQB1"/>
<keyword evidence="1" id="KW-1133">Transmembrane helix</keyword>
<accession>A0A1F6UQB1</accession>
<dbReference type="STRING" id="1801732.A2814_03320"/>